<dbReference type="PANTHER" id="PTHR47234:SF2">
    <property type="entry name" value="TONB-DEPENDENT RECEPTOR"/>
    <property type="match status" value="1"/>
</dbReference>
<evidence type="ECO:0000256" key="8">
    <source>
        <dbReference type="PROSITE-ProRule" id="PRU01360"/>
    </source>
</evidence>
<evidence type="ECO:0000256" key="3">
    <source>
        <dbReference type="ARBA" id="ARBA00022452"/>
    </source>
</evidence>
<evidence type="ECO:0008006" key="15">
    <source>
        <dbReference type="Google" id="ProtNLM"/>
    </source>
</evidence>
<dbReference type="AlphaFoldDB" id="T0J609"/>
<keyword evidence="3 8" id="KW-1134">Transmembrane beta strand</keyword>
<dbReference type="Pfam" id="PF07715">
    <property type="entry name" value="Plug"/>
    <property type="match status" value="1"/>
</dbReference>
<keyword evidence="14" id="KW-1185">Reference proteome</keyword>
<keyword evidence="7 8" id="KW-0998">Cell outer membrane</keyword>
<dbReference type="Gene3D" id="2.170.130.10">
    <property type="entry name" value="TonB-dependent receptor, plug domain"/>
    <property type="match status" value="1"/>
</dbReference>
<dbReference type="eggNOG" id="COG4206">
    <property type="taxonomic scope" value="Bacteria"/>
</dbReference>
<feature type="domain" description="TonB-dependent receptor plug" evidence="12">
    <location>
        <begin position="62"/>
        <end position="165"/>
    </location>
</feature>
<comment type="subcellular location">
    <subcellularLocation>
        <location evidence="1 8">Cell outer membrane</location>
        <topology evidence="1 8">Multi-pass membrane protein</topology>
    </subcellularLocation>
</comment>
<keyword evidence="6 8" id="KW-0472">Membrane</keyword>
<protein>
    <recommendedName>
        <fullName evidence="15">TonB-dependent receptor</fullName>
    </recommendedName>
</protein>
<evidence type="ECO:0000313" key="13">
    <source>
        <dbReference type="EMBL" id="EQB17364.1"/>
    </source>
</evidence>
<dbReference type="Proteomes" id="UP000015527">
    <property type="component" value="Unassembled WGS sequence"/>
</dbReference>
<organism evidence="13 14">
    <name type="scientific">Novosphingobium lindaniclasticum LE124</name>
    <dbReference type="NCBI Taxonomy" id="1096930"/>
    <lineage>
        <taxon>Bacteria</taxon>
        <taxon>Pseudomonadati</taxon>
        <taxon>Pseudomonadota</taxon>
        <taxon>Alphaproteobacteria</taxon>
        <taxon>Sphingomonadales</taxon>
        <taxon>Sphingomonadaceae</taxon>
        <taxon>Novosphingobium</taxon>
    </lineage>
</organism>
<evidence type="ECO:0000256" key="9">
    <source>
        <dbReference type="RuleBase" id="RU003357"/>
    </source>
</evidence>
<keyword evidence="10" id="KW-0732">Signal</keyword>
<dbReference type="eggNOG" id="COG4771">
    <property type="taxonomic scope" value="Bacteria"/>
</dbReference>
<sequence length="979" mass="101812">MTVRLCLLSSAALGCVLTGALVPSIGHAQAAPGAAETANDIVVTGSRVRSPAATASGPLVAVDSTSIALQGMPGADGLLNALPQVSGSNTSGQSTFGTPGIATVNLRKLGPSRTLVLIDGRRLMPGDPTLPVADLNFIPTSLVSSVETVTGGASTAYGSDAVAGVVNFKLRRDLEGLRLDYQVSGYQTENDNKGAQDKLRAFGVEVPDGGWDGWTHDVSLAGGHNLGDGRGNVTAYFAYRNAQPVGAINRDFAACGIGTVSGAQPFDTHVCTGSGTNAYGRFRTGGTGGGLAANPDGSASFVPYTSALAYNSAKENYLQRQDERYSAGLLAHYEVSDAVELYTDVMFMQDTTRAQIAPAGIVGNRTYTINCDNPLLSASQATSLCGANAGSTTAVWSGTIAKRLEVAGRQRYYDVRHRQWRGVVGARGSFAQGWSYDVYGQYGRVEYANDATNDVSVARVQDALLARNVGGTVQCISGNAGCAPLDIFQLGQVSPEAADYVFASGRTTGRVTQKVAAATINGDLGTIGLASPLAADPVAVAFGVEYREDAISLSPSANLLSGDLAGFGATAPAVGSTDVTEGFLEVVAPLVSDRAFFHRLTLNAGYRHSEYKLAGGADTFKVGLEWAPIPDMALRGGFNRAIRAPNVVELFAPQSLSSASVTDVCAGTSPAASLTQCMNTGVTSAQYGSIAECASNFCTTLTGGNLALRPETADTLTMGLVLNPRFARSLFITVDYYDIKVRNLIGTVSPTLAYSQCLNNADAFFCNLIRRDANGSLATTSGYIAATNVNTGYLKASGIDASIAYATDIGAAGRLLLDANGSWTRNREVSPLPGQPAFDCAGLYGPTCGSPTPDWRHTARLTWQTPGKAAISLAWRFVGASKVDINAGNSVFSGATGGQRDIADARIGAVSYFDLSASLPVADGDFVLRIGVRNIADRDPPIVDNFNLGVNADYGNGNTFPALYDTLGRTVFLGLSAKL</sequence>
<evidence type="ECO:0000256" key="10">
    <source>
        <dbReference type="SAM" id="SignalP"/>
    </source>
</evidence>
<dbReference type="InterPro" id="IPR012910">
    <property type="entry name" value="Plug_dom"/>
</dbReference>
<evidence type="ECO:0000256" key="1">
    <source>
        <dbReference type="ARBA" id="ARBA00004571"/>
    </source>
</evidence>
<evidence type="ECO:0000256" key="6">
    <source>
        <dbReference type="ARBA" id="ARBA00023136"/>
    </source>
</evidence>
<comment type="caution">
    <text evidence="13">The sequence shown here is derived from an EMBL/GenBank/DDBJ whole genome shotgun (WGS) entry which is preliminary data.</text>
</comment>
<evidence type="ECO:0000313" key="14">
    <source>
        <dbReference type="Proteomes" id="UP000015527"/>
    </source>
</evidence>
<dbReference type="InterPro" id="IPR037066">
    <property type="entry name" value="Plug_dom_sf"/>
</dbReference>
<feature type="chain" id="PRO_5004565175" description="TonB-dependent receptor" evidence="10">
    <location>
        <begin position="31"/>
        <end position="979"/>
    </location>
</feature>
<gene>
    <name evidence="13" type="ORF">L284_08615</name>
</gene>
<comment type="similarity">
    <text evidence="8 9">Belongs to the TonB-dependent receptor family.</text>
</comment>
<dbReference type="GO" id="GO:0009279">
    <property type="term" value="C:cell outer membrane"/>
    <property type="evidence" value="ECO:0007669"/>
    <property type="project" value="UniProtKB-SubCell"/>
</dbReference>
<feature type="signal peptide" evidence="10">
    <location>
        <begin position="1"/>
        <end position="30"/>
    </location>
</feature>
<dbReference type="EMBL" id="ATHL01000058">
    <property type="protein sequence ID" value="EQB17364.1"/>
    <property type="molecule type" value="Genomic_DNA"/>
</dbReference>
<dbReference type="Pfam" id="PF00593">
    <property type="entry name" value="TonB_dep_Rec_b-barrel"/>
    <property type="match status" value="1"/>
</dbReference>
<dbReference type="Gene3D" id="2.40.170.20">
    <property type="entry name" value="TonB-dependent receptor, beta-barrel domain"/>
    <property type="match status" value="1"/>
</dbReference>
<feature type="domain" description="TonB-dependent receptor-like beta-barrel" evidence="11">
    <location>
        <begin position="410"/>
        <end position="935"/>
    </location>
</feature>
<proteinExistence type="inferred from homology"/>
<evidence type="ECO:0000259" key="11">
    <source>
        <dbReference type="Pfam" id="PF00593"/>
    </source>
</evidence>
<name>T0J609_9SPHN</name>
<dbReference type="InterPro" id="IPR039426">
    <property type="entry name" value="TonB-dep_rcpt-like"/>
</dbReference>
<dbReference type="InterPro" id="IPR036942">
    <property type="entry name" value="Beta-barrel_TonB_sf"/>
</dbReference>
<evidence type="ECO:0000256" key="4">
    <source>
        <dbReference type="ARBA" id="ARBA00022692"/>
    </source>
</evidence>
<dbReference type="PANTHER" id="PTHR47234">
    <property type="match status" value="1"/>
</dbReference>
<dbReference type="PROSITE" id="PS52016">
    <property type="entry name" value="TONB_DEPENDENT_REC_3"/>
    <property type="match status" value="1"/>
</dbReference>
<dbReference type="RefSeq" id="WP_021233624.1">
    <property type="nucleotide sequence ID" value="NZ_ATHL01000058.1"/>
</dbReference>
<keyword evidence="2 8" id="KW-0813">Transport</keyword>
<reference evidence="13 14" key="1">
    <citation type="journal article" date="2013" name="Genome Announc.">
        <title>Genome Sequence of Novosphingobium lindaniclasticum LE124T, Isolated from a Hexachlorocyclohexane Dumpsite.</title>
        <authorList>
            <person name="Saxena A."/>
            <person name="Nayyar N."/>
            <person name="Sangwan N."/>
            <person name="Kumari R."/>
            <person name="Khurana J.P."/>
            <person name="Lal R."/>
        </authorList>
    </citation>
    <scope>NUCLEOTIDE SEQUENCE [LARGE SCALE GENOMIC DNA]</scope>
    <source>
        <strain evidence="13 14">LE124</strain>
    </source>
</reference>
<dbReference type="PROSITE" id="PS51257">
    <property type="entry name" value="PROKAR_LIPOPROTEIN"/>
    <property type="match status" value="1"/>
</dbReference>
<evidence type="ECO:0000259" key="12">
    <source>
        <dbReference type="Pfam" id="PF07715"/>
    </source>
</evidence>
<dbReference type="OrthoDB" id="7051241at2"/>
<accession>T0J609</accession>
<dbReference type="PATRIC" id="fig|1096930.3.peg.1702"/>
<dbReference type="SUPFAM" id="SSF56935">
    <property type="entry name" value="Porins"/>
    <property type="match status" value="1"/>
</dbReference>
<evidence type="ECO:0000256" key="7">
    <source>
        <dbReference type="ARBA" id="ARBA00023237"/>
    </source>
</evidence>
<keyword evidence="4 8" id="KW-0812">Transmembrane</keyword>
<keyword evidence="5 9" id="KW-0798">TonB box</keyword>
<dbReference type="InterPro" id="IPR000531">
    <property type="entry name" value="Beta-barrel_TonB"/>
</dbReference>
<evidence type="ECO:0000256" key="5">
    <source>
        <dbReference type="ARBA" id="ARBA00023077"/>
    </source>
</evidence>
<evidence type="ECO:0000256" key="2">
    <source>
        <dbReference type="ARBA" id="ARBA00022448"/>
    </source>
</evidence>